<dbReference type="InterPro" id="IPR020287">
    <property type="entry name" value="Tail_sheath_C"/>
</dbReference>
<accession>A0A6B9JI10</accession>
<keyword evidence="10" id="KW-1185">Reference proteome</keyword>
<dbReference type="Pfam" id="PF17482">
    <property type="entry name" value="Phage_sheath_1C"/>
    <property type="match status" value="1"/>
</dbReference>
<protein>
    <submittedName>
        <fullName evidence="9">Tail sheath protein</fullName>
    </submittedName>
</protein>
<evidence type="ECO:0000313" key="9">
    <source>
        <dbReference type="EMBL" id="QGZ16167.1"/>
    </source>
</evidence>
<evidence type="ECO:0000256" key="7">
    <source>
        <dbReference type="ARBA" id="ARBA00023296"/>
    </source>
</evidence>
<keyword evidence="6" id="KW-1171">Viral genome ejection through host cell envelope</keyword>
<keyword evidence="4" id="KW-1242">Viral contractile tail ejection system</keyword>
<dbReference type="Gene3D" id="3.40.50.11780">
    <property type="match status" value="2"/>
</dbReference>
<keyword evidence="7" id="KW-1160">Virus entry into host cell</keyword>
<feature type="domain" description="Tail sheath protein C-terminal" evidence="8">
    <location>
        <begin position="647"/>
        <end position="743"/>
    </location>
</feature>
<name>A0A6B9JI10_9CAUD</name>
<gene>
    <name evidence="9" type="ORF">Kuja_1750</name>
</gene>
<sequence length="764" mass="84094">MSAFSVAPSVQYTERDATLYTANNNIIRNAMVGIFGWGPIEKGIDLTGGEQELISKFYKPTNKNYVDHMIAIDYMTYSNALTVVRVEGLNAVNAVSSAYGENILVKNEEVFTANPDFKKTGTHFMARYAGELGNSLLVSVADHTTFPTWEFRNNFEYSPEAGEYNIAVVDTVGSISGFGGAYGAKVSFELSGTATVSSALEYKGYGEVAYTVGQTAEQVLKNHASVLPAKSRASVTRVREASEMIQELSLRSNGQADITLTNNTPTEWVFTVRNETTNETYDALTVQNGQSTKPSLIWAALVASVNTNFPLVQTEVSNPTDSEWRVKLTTPSNAPMHKIQFQYPTDIVGPSAGVVLPVTSLVKEGSPEVWGISYYEKDGFLTGGFITNKNTSSGIVLGNSLMSSQGSSGDVITGESYSLMKLEDGARKTDGSNANFEAVVNQSSNFIYFVGTELVAGNYPLSGGVSDSENASRMVGYDLLRNAKRYRIKGIVDSAQSIQETQRAIDVAVARRDCVAIWAPSLDSILSNPEEEHTAISAYADLVARATSYQFGVDNWGYMYDRYNDKWRWVPCTGGTAGKRALNMQRNGPWVAFSYYNRGKYSNYSRLAWSADDDQRAILYSNAINSIIYEPGEGFVLMGTKTGLKRPSSFSRINVRDLFIMMEQDIAAVAKYFLGENNTVYTRSLFRTTVEPYMRNLKDLNGVIDYRVKVDETNNNAQIVAENKFVAGIFVKAPNAIDWIWLDFAALRADMSFEEMEGVVGIAQ</sequence>
<evidence type="ECO:0000256" key="4">
    <source>
        <dbReference type="ARBA" id="ARBA00022766"/>
    </source>
</evidence>
<proteinExistence type="inferred from homology"/>
<comment type="similarity">
    <text evidence="1">Belongs to the myoviridae tail sheath protein family.</text>
</comment>
<reference evidence="9 10" key="1">
    <citation type="submission" date="2019-11" db="EMBL/GenBank/DDBJ databases">
        <title>Characterization of a novel member of the family Ackermannviridae.</title>
        <authorList>
            <person name="Maina A.N."/>
            <person name="Mwaura F.B."/>
            <person name="Jumba M."/>
        </authorList>
    </citation>
    <scope>NUCLEOTIDE SEQUENCE [LARGE SCALE GENOMIC DNA]</scope>
</reference>
<dbReference type="Proteomes" id="UP000433471">
    <property type="component" value="Segment"/>
</dbReference>
<evidence type="ECO:0000256" key="1">
    <source>
        <dbReference type="ARBA" id="ARBA00008005"/>
    </source>
</evidence>
<dbReference type="EMBL" id="MN718199">
    <property type="protein sequence ID" value="QGZ16167.1"/>
    <property type="molecule type" value="Genomic_DNA"/>
</dbReference>
<organism evidence="9 10">
    <name type="scientific">Vibrio phage vB_VchM_Kuja</name>
    <dbReference type="NCBI Taxonomy" id="2686437"/>
    <lineage>
        <taxon>Viruses</taxon>
        <taxon>Duplodnaviria</taxon>
        <taxon>Heunggongvirae</taxon>
        <taxon>Uroviricota</taxon>
        <taxon>Caudoviricetes</taxon>
        <taxon>Pantevenvirales</taxon>
        <taxon>Ackermannviridae</taxon>
        <taxon>Kujavirus</taxon>
        <taxon>Kujavirus kuja</taxon>
    </lineage>
</organism>
<keyword evidence="5" id="KW-1229">Viral tail sheath protein</keyword>
<evidence type="ECO:0000256" key="5">
    <source>
        <dbReference type="ARBA" id="ARBA00023003"/>
    </source>
</evidence>
<dbReference type="GO" id="GO:0099000">
    <property type="term" value="P:symbiont genome ejection through host cell envelope, contractile tail mechanism"/>
    <property type="evidence" value="ECO:0007669"/>
    <property type="project" value="UniProtKB-KW"/>
</dbReference>
<evidence type="ECO:0000256" key="2">
    <source>
        <dbReference type="ARBA" id="ARBA00022595"/>
    </source>
</evidence>
<evidence type="ECO:0000256" key="3">
    <source>
        <dbReference type="ARBA" id="ARBA00022732"/>
    </source>
</evidence>
<keyword evidence="5" id="KW-0946">Virion</keyword>
<dbReference type="GO" id="GO:0098027">
    <property type="term" value="C:virus tail, sheath"/>
    <property type="evidence" value="ECO:0007669"/>
    <property type="project" value="UniProtKB-KW"/>
</dbReference>
<keyword evidence="2" id="KW-1162">Viral penetration into host cytoplasm</keyword>
<keyword evidence="3" id="KW-1227">Viral tail protein</keyword>
<evidence type="ECO:0000256" key="6">
    <source>
        <dbReference type="ARBA" id="ARBA00023009"/>
    </source>
</evidence>
<evidence type="ECO:0000259" key="8">
    <source>
        <dbReference type="Pfam" id="PF17482"/>
    </source>
</evidence>
<evidence type="ECO:0000313" key="10">
    <source>
        <dbReference type="Proteomes" id="UP000433471"/>
    </source>
</evidence>